<dbReference type="EMBL" id="BMFZ01000006">
    <property type="protein sequence ID" value="GGA48158.1"/>
    <property type="molecule type" value="Genomic_DNA"/>
</dbReference>
<keyword evidence="3" id="KW-0443">Lipid metabolism</keyword>
<feature type="signal peptide" evidence="4">
    <location>
        <begin position="1"/>
        <end position="21"/>
    </location>
</feature>
<evidence type="ECO:0000256" key="3">
    <source>
        <dbReference type="ARBA" id="ARBA00023098"/>
    </source>
</evidence>
<sequence length="348" mass="37723">MFNYLSALLLLWIGFFHAANASEAVGFRQTFLGAASERPLHVTVWYPTQVGQNPKNVGENSAFFGVSVVENAAVSTDTHPLVVLSHGYGGNWRNLSWLAAELAKQGYIVAAPEHPGTTTFDKSPAAAEKLWERPKDLSRVIDALIDNPALAGRIDTTRIAAVGHSLGGWSVAELAGARFDTARFMRDCHQRGNPQVCGFSTKLGINKNRQFARQLDGNLRDPRIRAVVSLDLGFARGFSPKNLSTISVPFLVIAAGVDIADLPANQESGYLAANLPKKSSRYVLIADATHFSFMQLCKPGAEALIDRESPGDSVVCKDGHGRDRQAIHQQIAALIIPFLTQAMPSQHL</sequence>
<evidence type="ECO:0000259" key="5">
    <source>
        <dbReference type="Pfam" id="PF12697"/>
    </source>
</evidence>
<feature type="domain" description="AB hydrolase-1" evidence="5">
    <location>
        <begin position="82"/>
        <end position="293"/>
    </location>
</feature>
<accession>A0ABQ1GPY1</accession>
<dbReference type="RefSeq" id="WP_188473788.1">
    <property type="nucleotide sequence ID" value="NZ_BMFZ01000006.1"/>
</dbReference>
<evidence type="ECO:0000313" key="6">
    <source>
        <dbReference type="EMBL" id="GGA48158.1"/>
    </source>
</evidence>
<dbReference type="Gene3D" id="3.40.50.1820">
    <property type="entry name" value="alpha/beta hydrolase"/>
    <property type="match status" value="1"/>
</dbReference>
<evidence type="ECO:0000256" key="4">
    <source>
        <dbReference type="SAM" id="SignalP"/>
    </source>
</evidence>
<organism evidence="6 7">
    <name type="scientific">Hafnia psychrotolerans</name>
    <dbReference type="NCBI Taxonomy" id="1477018"/>
    <lineage>
        <taxon>Bacteria</taxon>
        <taxon>Pseudomonadati</taxon>
        <taxon>Pseudomonadota</taxon>
        <taxon>Gammaproteobacteria</taxon>
        <taxon>Enterobacterales</taxon>
        <taxon>Hafniaceae</taxon>
        <taxon>Hafnia</taxon>
    </lineage>
</organism>
<dbReference type="PANTHER" id="PTHR10272:SF0">
    <property type="entry name" value="PLATELET-ACTIVATING FACTOR ACETYLHYDROLASE"/>
    <property type="match status" value="1"/>
</dbReference>
<evidence type="ECO:0000256" key="1">
    <source>
        <dbReference type="ARBA" id="ARBA00022801"/>
    </source>
</evidence>
<dbReference type="PANTHER" id="PTHR10272">
    <property type="entry name" value="PLATELET-ACTIVATING FACTOR ACETYLHYDROLASE"/>
    <property type="match status" value="1"/>
</dbReference>
<keyword evidence="7" id="KW-1185">Reference proteome</keyword>
<dbReference type="Proteomes" id="UP000627464">
    <property type="component" value="Unassembled WGS sequence"/>
</dbReference>
<evidence type="ECO:0000256" key="2">
    <source>
        <dbReference type="ARBA" id="ARBA00022963"/>
    </source>
</evidence>
<reference evidence="7" key="1">
    <citation type="journal article" date="2019" name="Int. J. Syst. Evol. Microbiol.">
        <title>The Global Catalogue of Microorganisms (GCM) 10K type strain sequencing project: providing services to taxonomists for standard genome sequencing and annotation.</title>
        <authorList>
            <consortium name="The Broad Institute Genomics Platform"/>
            <consortium name="The Broad Institute Genome Sequencing Center for Infectious Disease"/>
            <person name="Wu L."/>
            <person name="Ma J."/>
        </authorList>
    </citation>
    <scope>NUCLEOTIDE SEQUENCE [LARGE SCALE GENOMIC DNA]</scope>
    <source>
        <strain evidence="7">CGMCC 1.12806</strain>
    </source>
</reference>
<proteinExistence type="predicted"/>
<evidence type="ECO:0000313" key="7">
    <source>
        <dbReference type="Proteomes" id="UP000627464"/>
    </source>
</evidence>
<dbReference type="InterPro" id="IPR016986">
    <property type="entry name" value="UCP031982_abhydr"/>
</dbReference>
<gene>
    <name evidence="6" type="ORF">GCM10011328_24140</name>
</gene>
<dbReference type="InterPro" id="IPR000073">
    <property type="entry name" value="AB_hydrolase_1"/>
</dbReference>
<protein>
    <recommendedName>
        <fullName evidence="5">AB hydrolase-1 domain-containing protein</fullName>
    </recommendedName>
</protein>
<keyword evidence="1" id="KW-0378">Hydrolase</keyword>
<name>A0ABQ1GPY1_9GAMM</name>
<keyword evidence="2" id="KW-0442">Lipid degradation</keyword>
<comment type="caution">
    <text evidence="6">The sequence shown here is derived from an EMBL/GenBank/DDBJ whole genome shotgun (WGS) entry which is preliminary data.</text>
</comment>
<dbReference type="Pfam" id="PF12697">
    <property type="entry name" value="Abhydrolase_6"/>
    <property type="match status" value="1"/>
</dbReference>
<feature type="chain" id="PRO_5046887937" description="AB hydrolase-1 domain-containing protein" evidence="4">
    <location>
        <begin position="22"/>
        <end position="348"/>
    </location>
</feature>
<keyword evidence="4" id="KW-0732">Signal</keyword>
<dbReference type="SUPFAM" id="SSF53474">
    <property type="entry name" value="alpha/beta-Hydrolases"/>
    <property type="match status" value="1"/>
</dbReference>
<dbReference type="PIRSF" id="PIRSF031982">
    <property type="entry name" value="UCP031982_abhydr"/>
    <property type="match status" value="1"/>
</dbReference>
<dbReference type="InterPro" id="IPR029058">
    <property type="entry name" value="AB_hydrolase_fold"/>
</dbReference>